<comment type="caution">
    <text evidence="2">The sequence shown here is derived from an EMBL/GenBank/DDBJ whole genome shotgun (WGS) entry which is preliminary data.</text>
</comment>
<dbReference type="EMBL" id="JAAWVT010000003">
    <property type="protein sequence ID" value="NKG20768.1"/>
    <property type="molecule type" value="Genomic_DNA"/>
</dbReference>
<dbReference type="SUPFAM" id="SSF52540">
    <property type="entry name" value="P-loop containing nucleoside triphosphate hydrolases"/>
    <property type="match status" value="1"/>
</dbReference>
<dbReference type="RefSeq" id="WP_168151630.1">
    <property type="nucleotide sequence ID" value="NZ_JAAWVT010000003.1"/>
</dbReference>
<keyword evidence="3" id="KW-1185">Reference proteome</keyword>
<evidence type="ECO:0000313" key="3">
    <source>
        <dbReference type="Proteomes" id="UP000746595"/>
    </source>
</evidence>
<sequence length="204" mass="22848">MDVVPKQHTPLILLGGASGSGKSYLADRFGRPHMELDNFYRELSEDSVTTPLPRTDYGEVDWDHAGTWNCDTAVDALIELLESGTTQVPNYSISTSSYDGTHPVELNGGPLLAEGIFVSEILAPLKRLDVPVQAYYIEVSALSTAIRRFVRDVRERRKPIIFLLQRGYALYRADRQIRARHLEAGFTPMKKRQLKELLVATTSA</sequence>
<dbReference type="GO" id="GO:0016301">
    <property type="term" value="F:kinase activity"/>
    <property type="evidence" value="ECO:0007669"/>
    <property type="project" value="UniProtKB-KW"/>
</dbReference>
<proteinExistence type="predicted"/>
<evidence type="ECO:0000259" key="1">
    <source>
        <dbReference type="Pfam" id="PF00485"/>
    </source>
</evidence>
<keyword evidence="2" id="KW-0808">Transferase</keyword>
<dbReference type="InterPro" id="IPR027417">
    <property type="entry name" value="P-loop_NTPase"/>
</dbReference>
<name>A0ABX1G407_9MICC</name>
<accession>A0ABX1G407</accession>
<dbReference type="Gene3D" id="3.40.50.300">
    <property type="entry name" value="P-loop containing nucleotide triphosphate hydrolases"/>
    <property type="match status" value="1"/>
</dbReference>
<organism evidence="2 3">
    <name type="scientific">Paeniglutamicibacter terrestris</name>
    <dbReference type="NCBI Taxonomy" id="2723403"/>
    <lineage>
        <taxon>Bacteria</taxon>
        <taxon>Bacillati</taxon>
        <taxon>Actinomycetota</taxon>
        <taxon>Actinomycetes</taxon>
        <taxon>Micrococcales</taxon>
        <taxon>Micrococcaceae</taxon>
        <taxon>Paeniglutamicibacter</taxon>
    </lineage>
</organism>
<gene>
    <name evidence="2" type="ORF">HED64_08625</name>
</gene>
<dbReference type="InterPro" id="IPR006083">
    <property type="entry name" value="PRK/URK"/>
</dbReference>
<reference evidence="2 3" key="1">
    <citation type="submission" date="2020-04" db="EMBL/GenBank/DDBJ databases">
        <title>Paeniglutamicibacter sp. ANT13_2, a novel actinomycete isolated from sediment in Antarctica.</title>
        <authorList>
            <person name="Sakdapetsiri C."/>
            <person name="Pinyakong O."/>
        </authorList>
    </citation>
    <scope>NUCLEOTIDE SEQUENCE [LARGE SCALE GENOMIC DNA]</scope>
    <source>
        <strain evidence="2 3">ANT13_2</strain>
    </source>
</reference>
<keyword evidence="2" id="KW-0418">Kinase</keyword>
<protein>
    <submittedName>
        <fullName evidence="2">Uridine kinase</fullName>
    </submittedName>
</protein>
<evidence type="ECO:0000313" key="2">
    <source>
        <dbReference type="EMBL" id="NKG20768.1"/>
    </source>
</evidence>
<feature type="domain" description="Phosphoribulokinase/uridine kinase" evidence="1">
    <location>
        <begin position="12"/>
        <end position="156"/>
    </location>
</feature>
<dbReference type="Proteomes" id="UP000746595">
    <property type="component" value="Unassembled WGS sequence"/>
</dbReference>
<dbReference type="Pfam" id="PF00485">
    <property type="entry name" value="PRK"/>
    <property type="match status" value="1"/>
</dbReference>